<evidence type="ECO:0000256" key="4">
    <source>
        <dbReference type="SAM" id="MobiDB-lite"/>
    </source>
</evidence>
<evidence type="ECO:0000313" key="6">
    <source>
        <dbReference type="EMBL" id="KOO21159.1"/>
    </source>
</evidence>
<organism evidence="6 7">
    <name type="scientific">Chrysochromulina tobinii</name>
    <dbReference type="NCBI Taxonomy" id="1460289"/>
    <lineage>
        <taxon>Eukaryota</taxon>
        <taxon>Haptista</taxon>
        <taxon>Haptophyta</taxon>
        <taxon>Prymnesiophyceae</taxon>
        <taxon>Prymnesiales</taxon>
        <taxon>Chrysochromulinaceae</taxon>
        <taxon>Chrysochromulina</taxon>
    </lineage>
</organism>
<keyword evidence="7" id="KW-1185">Reference proteome</keyword>
<keyword evidence="1" id="KW-0479">Metal-binding</keyword>
<dbReference type="InterPro" id="IPR018247">
    <property type="entry name" value="EF_Hand_1_Ca_BS"/>
</dbReference>
<accession>A0A0M0J3L0</accession>
<dbReference type="Pfam" id="PF13499">
    <property type="entry name" value="EF-hand_7"/>
    <property type="match status" value="2"/>
</dbReference>
<dbReference type="InterPro" id="IPR051581">
    <property type="entry name" value="Ca-bind"/>
</dbReference>
<dbReference type="PROSITE" id="PS50222">
    <property type="entry name" value="EF_HAND_2"/>
    <property type="match status" value="4"/>
</dbReference>
<dbReference type="Proteomes" id="UP000037460">
    <property type="component" value="Unassembled WGS sequence"/>
</dbReference>
<dbReference type="InterPro" id="IPR011992">
    <property type="entry name" value="EF-hand-dom_pair"/>
</dbReference>
<gene>
    <name evidence="6" type="ORF">Ctob_000096</name>
</gene>
<dbReference type="PANTHER" id="PTHR34524">
    <property type="entry name" value="CALCYPHOSIN"/>
    <property type="match status" value="1"/>
</dbReference>
<dbReference type="OrthoDB" id="444540at2759"/>
<sequence>MLDEEGDEANDAAHQADDEAGSPSPKLSVPRRRQQPRPLQAVTGAQPGESQAPAPPPPPAPRSEAPARRYIPPPEGRKPKPKPVAAPEPADTFVDDSTLSFDEFTALVATLEPKRDFSDADLSRRFDELKPSADGRVFAQDVRLTLLWEALSRKAGRVIDLFRKWDDDGSGSVDADEFGRALSQLGFVFSSRDTAFIFEHLDVDGSGTVDYNELNSRLRPKTMARQLYKLRTDASLKRGAARMNLQGGKQTLDLSPGAPPVQEQIQAIIMANRLRILDTFRMWDVDGDGAISCEEFADAFAALGYAAARADLDAVFDRFDQDGSGRVDYLEMSAQLHASAEAPPEAAEALLE</sequence>
<dbReference type="InterPro" id="IPR002048">
    <property type="entry name" value="EF_hand_dom"/>
</dbReference>
<evidence type="ECO:0000256" key="2">
    <source>
        <dbReference type="ARBA" id="ARBA00022737"/>
    </source>
</evidence>
<feature type="domain" description="EF-hand" evidence="5">
    <location>
        <begin position="271"/>
        <end position="306"/>
    </location>
</feature>
<keyword evidence="3" id="KW-0106">Calcium</keyword>
<dbReference type="PANTHER" id="PTHR34524:SF6">
    <property type="entry name" value="CALCYPHOSINE LIKE"/>
    <property type="match status" value="1"/>
</dbReference>
<evidence type="ECO:0000259" key="5">
    <source>
        <dbReference type="PROSITE" id="PS50222"/>
    </source>
</evidence>
<feature type="domain" description="EF-hand" evidence="5">
    <location>
        <begin position="153"/>
        <end position="188"/>
    </location>
</feature>
<feature type="domain" description="EF-hand" evidence="5">
    <location>
        <begin position="307"/>
        <end position="342"/>
    </location>
</feature>
<dbReference type="CDD" id="cd00051">
    <property type="entry name" value="EFh"/>
    <property type="match status" value="2"/>
</dbReference>
<dbReference type="Gene3D" id="1.10.238.10">
    <property type="entry name" value="EF-hand"/>
    <property type="match status" value="2"/>
</dbReference>
<evidence type="ECO:0000313" key="7">
    <source>
        <dbReference type="Proteomes" id="UP000037460"/>
    </source>
</evidence>
<feature type="compositionally biased region" description="Low complexity" evidence="4">
    <location>
        <begin position="36"/>
        <end position="52"/>
    </location>
</feature>
<reference evidence="7" key="1">
    <citation type="journal article" date="2015" name="PLoS Genet.">
        <title>Genome Sequence and Transcriptome Analyses of Chrysochromulina tobin: Metabolic Tools for Enhanced Algal Fitness in the Prominent Order Prymnesiales (Haptophyceae).</title>
        <authorList>
            <person name="Hovde B.T."/>
            <person name="Deodato C.R."/>
            <person name="Hunsperger H.M."/>
            <person name="Ryken S.A."/>
            <person name="Yost W."/>
            <person name="Jha R.K."/>
            <person name="Patterson J."/>
            <person name="Monnat R.J. Jr."/>
            <person name="Barlow S.B."/>
            <person name="Starkenburg S.R."/>
            <person name="Cattolico R.A."/>
        </authorList>
    </citation>
    <scope>NUCLEOTIDE SEQUENCE</scope>
    <source>
        <strain evidence="7">CCMP291</strain>
    </source>
</reference>
<name>A0A0M0J3L0_9EUKA</name>
<evidence type="ECO:0000256" key="1">
    <source>
        <dbReference type="ARBA" id="ARBA00022723"/>
    </source>
</evidence>
<proteinExistence type="predicted"/>
<feature type="region of interest" description="Disordered" evidence="4">
    <location>
        <begin position="1"/>
        <end position="95"/>
    </location>
</feature>
<feature type="domain" description="EF-hand" evidence="5">
    <location>
        <begin position="189"/>
        <end position="224"/>
    </location>
</feature>
<feature type="compositionally biased region" description="Acidic residues" evidence="4">
    <location>
        <begin position="1"/>
        <end position="10"/>
    </location>
</feature>
<dbReference type="SUPFAM" id="SSF47473">
    <property type="entry name" value="EF-hand"/>
    <property type="match status" value="1"/>
</dbReference>
<evidence type="ECO:0000256" key="3">
    <source>
        <dbReference type="ARBA" id="ARBA00022837"/>
    </source>
</evidence>
<comment type="caution">
    <text evidence="6">The sequence shown here is derived from an EMBL/GenBank/DDBJ whole genome shotgun (WGS) entry which is preliminary data.</text>
</comment>
<dbReference type="GO" id="GO:0005509">
    <property type="term" value="F:calcium ion binding"/>
    <property type="evidence" value="ECO:0007669"/>
    <property type="project" value="InterPro"/>
</dbReference>
<protein>
    <submittedName>
        <fullName evidence="6">Calcyphosin isoform 2</fullName>
    </submittedName>
</protein>
<dbReference type="EMBL" id="JWZX01003385">
    <property type="protein sequence ID" value="KOO21159.1"/>
    <property type="molecule type" value="Genomic_DNA"/>
</dbReference>
<keyword evidence="2" id="KW-0677">Repeat</keyword>
<dbReference type="SMART" id="SM00054">
    <property type="entry name" value="EFh"/>
    <property type="match status" value="4"/>
</dbReference>
<dbReference type="PROSITE" id="PS00018">
    <property type="entry name" value="EF_HAND_1"/>
    <property type="match status" value="4"/>
</dbReference>
<dbReference type="AlphaFoldDB" id="A0A0M0J3L0"/>